<protein>
    <submittedName>
        <fullName evidence="2">T9SS type A sorting domain-containing protein</fullName>
    </submittedName>
</protein>
<proteinExistence type="predicted"/>
<comment type="caution">
    <text evidence="2">The sequence shown here is derived from an EMBL/GenBank/DDBJ whole genome shotgun (WGS) entry which is preliminary data.</text>
</comment>
<dbReference type="InterPro" id="IPR026444">
    <property type="entry name" value="Secre_tail"/>
</dbReference>
<evidence type="ECO:0000256" key="1">
    <source>
        <dbReference type="SAM" id="SignalP"/>
    </source>
</evidence>
<evidence type="ECO:0000313" key="2">
    <source>
        <dbReference type="EMBL" id="MBO2009215.1"/>
    </source>
</evidence>
<dbReference type="NCBIfam" id="TIGR04183">
    <property type="entry name" value="Por_Secre_tail"/>
    <property type="match status" value="1"/>
</dbReference>
<dbReference type="Proteomes" id="UP000664369">
    <property type="component" value="Unassembled WGS sequence"/>
</dbReference>
<reference evidence="2 3" key="1">
    <citation type="submission" date="2021-03" db="EMBL/GenBank/DDBJ databases">
        <authorList>
            <person name="Kim M.K."/>
        </authorList>
    </citation>
    <scope>NUCLEOTIDE SEQUENCE [LARGE SCALE GENOMIC DNA]</scope>
    <source>
        <strain evidence="2 3">BT442</strain>
    </source>
</reference>
<organism evidence="2 3">
    <name type="scientific">Hymenobacter negativus</name>
    <dbReference type="NCBI Taxonomy" id="2795026"/>
    <lineage>
        <taxon>Bacteria</taxon>
        <taxon>Pseudomonadati</taxon>
        <taxon>Bacteroidota</taxon>
        <taxon>Cytophagia</taxon>
        <taxon>Cytophagales</taxon>
        <taxon>Hymenobacteraceae</taxon>
        <taxon>Hymenobacter</taxon>
    </lineage>
</organism>
<dbReference type="RefSeq" id="WP_208174837.1">
    <property type="nucleotide sequence ID" value="NZ_JAGETZ010000003.1"/>
</dbReference>
<feature type="chain" id="PRO_5047408084" evidence="1">
    <location>
        <begin position="23"/>
        <end position="679"/>
    </location>
</feature>
<dbReference type="EMBL" id="JAGETZ010000003">
    <property type="protein sequence ID" value="MBO2009215.1"/>
    <property type="molecule type" value="Genomic_DNA"/>
</dbReference>
<gene>
    <name evidence="2" type="ORF">J4E00_09150</name>
</gene>
<feature type="signal peptide" evidence="1">
    <location>
        <begin position="1"/>
        <end position="22"/>
    </location>
</feature>
<keyword evidence="3" id="KW-1185">Reference proteome</keyword>
<accession>A0ABS3QD91</accession>
<name>A0ABS3QD91_9BACT</name>
<keyword evidence="1" id="KW-0732">Signal</keyword>
<evidence type="ECO:0000313" key="3">
    <source>
        <dbReference type="Proteomes" id="UP000664369"/>
    </source>
</evidence>
<sequence>MKKTLLATICALGALVSRPAAAQYYVLPNLQAGQNPGALNTDDETRHDVSLAPWNLILTGSNNTQSTPEWTAVQTMPFGFQMNGQTFNSYKVSSSGVLTFSTGATAVPSTQNRALPDAAIPDNSVCVWGTLMTNNYDYIVTKTFGTAPNRQHWVQFNSISIPGGSTNVAYANGVIYLCIVFEESTNKVYTVWQRSNTEPQTLTVGIQLSATQAVQAPGSPAVTVPNLADLTPADNGYYEFGPGTQAVRDISGRAIRLPHTAAKQSNVTIQGAFQNLGTQTVTNVTANYRINNGPVVSAPMTGLNVAYLDTAAFVHPTAWVPTTGGVHRVRAWFSNINGGIDQNFTNDTLRATVVVADSTMQRTVVEEDFTSSTCGPCRLGNANTRALNTPAQQPKFVEIKYQQNFPAPGNDPYYTAESGARFGYYSGSYIPYMLLDGGWNENSQSYTISILDQFRARPAMVRVGGSYTLRNNVVAATASVKPLFPIPAGRLVAHMVVTERETQLNARTNGETRFFDVMKKMLPNQNGTVLPALASGQAYALTQSFDVTTLPSTQAVEHFDSLRVVVFVQDLVTKEVYQGGYLTLRNPLATRTAQTGPVFALAPNPTAGRTTLFVTLARSENVRVEVLDAVGRRVLDRPTQSLAAGPQELTLELGHRPAGLYTVRLSTSQGVRTSKLTIE</sequence>